<dbReference type="PANTHER" id="PTHR36842">
    <property type="entry name" value="PROTEIN TOLB HOMOLOG"/>
    <property type="match status" value="1"/>
</dbReference>
<evidence type="ECO:0000313" key="5">
    <source>
        <dbReference type="Proteomes" id="UP000261166"/>
    </source>
</evidence>
<dbReference type="GO" id="GO:0047487">
    <property type="term" value="F:oligogalacturonide lyase activity"/>
    <property type="evidence" value="ECO:0007669"/>
    <property type="project" value="InterPro"/>
</dbReference>
<evidence type="ECO:0000259" key="1">
    <source>
        <dbReference type="Pfam" id="PF14583"/>
    </source>
</evidence>
<accession>A0A3E3I5P2</accession>
<dbReference type="GeneID" id="97987285"/>
<dbReference type="PANTHER" id="PTHR36842:SF1">
    <property type="entry name" value="PROTEIN TOLB"/>
    <property type="match status" value="1"/>
</dbReference>
<organism evidence="2 4">
    <name type="scientific">Eisenbergiella massiliensis</name>
    <dbReference type="NCBI Taxonomy" id="1720294"/>
    <lineage>
        <taxon>Bacteria</taxon>
        <taxon>Bacillati</taxon>
        <taxon>Bacillota</taxon>
        <taxon>Clostridia</taxon>
        <taxon>Lachnospirales</taxon>
        <taxon>Lachnospiraceae</taxon>
        <taxon>Eisenbergiella</taxon>
    </lineage>
</organism>
<dbReference type="Proteomes" id="UP000260812">
    <property type="component" value="Unassembled WGS sequence"/>
</dbReference>
<sequence>MAAGDMIKNRFQEFTDEQTGTRVVRLTEPDHVSHHMYFYNRMTTADGSHLLYCAEIGGERQLYLMDLASGDAVQLTEGEGLDDYGGLIAADDKHIFYQQEQAIWKLSLETLERECVYRIPEGWNGGNWGMSEDNRFLAIVETRRDSLPEKKKGANWDFFAITCKAKPHCRIVYCDLQTGSFHTVLEDDCWFGHAQIRPGDPDTIMFCHEGPYDLIDARLWLVQSDGSNYRCCRQQPSDLILTHEFWLPDGSKLAFVYRETTGEKVENIRMIDPDTMEEEIFMPCSPYAHFICDRKNRYMVGDAQGSDVPIHLLKDQPEEGGEIKNDFIYLVDVEKREERKLCYHGTSWRAVHGNPQDSHPHPCFTEDNRHVIFVSDREGKPCIYMVDLAQMEQGTEG</sequence>
<dbReference type="Gene3D" id="2.130.10.10">
    <property type="entry name" value="YVTN repeat-like/Quinoprotein amine dehydrogenase"/>
    <property type="match status" value="1"/>
</dbReference>
<evidence type="ECO:0000313" key="3">
    <source>
        <dbReference type="EMBL" id="RGE73562.1"/>
    </source>
</evidence>
<gene>
    <name evidence="3" type="ORF">DWY69_05140</name>
    <name evidence="2" type="ORF">DXC51_10455</name>
</gene>
<dbReference type="OrthoDB" id="8432779at2"/>
<dbReference type="InterPro" id="IPR027946">
    <property type="entry name" value="Ogl_dom"/>
</dbReference>
<dbReference type="InterPro" id="IPR015943">
    <property type="entry name" value="WD40/YVTN_repeat-like_dom_sf"/>
</dbReference>
<reference evidence="2 5" key="1">
    <citation type="submission" date="2018-08" db="EMBL/GenBank/DDBJ databases">
        <title>A genome reference for cultivated species of the human gut microbiota.</title>
        <authorList>
            <person name="Zou Y."/>
            <person name="Xue W."/>
            <person name="Luo G."/>
        </authorList>
    </citation>
    <scope>NUCLEOTIDE SEQUENCE [LARGE SCALE GENOMIC DNA]</scope>
    <source>
        <strain evidence="3 5">AF26-4BH</strain>
        <strain evidence="2">TF05-5AC</strain>
    </source>
</reference>
<dbReference type="SUPFAM" id="SSF82171">
    <property type="entry name" value="DPP6 N-terminal domain-like"/>
    <property type="match status" value="1"/>
</dbReference>
<keyword evidence="2" id="KW-0456">Lyase</keyword>
<evidence type="ECO:0000313" key="2">
    <source>
        <dbReference type="EMBL" id="RGE60957.1"/>
    </source>
</evidence>
<proteinExistence type="predicted"/>
<dbReference type="AlphaFoldDB" id="A0A3E3I5P2"/>
<protein>
    <submittedName>
        <fullName evidence="2">Oligogalacturonate lyase</fullName>
    </submittedName>
</protein>
<dbReference type="GO" id="GO:0045490">
    <property type="term" value="P:pectin catabolic process"/>
    <property type="evidence" value="ECO:0007669"/>
    <property type="project" value="InterPro"/>
</dbReference>
<evidence type="ECO:0000313" key="4">
    <source>
        <dbReference type="Proteomes" id="UP000260812"/>
    </source>
</evidence>
<comment type="caution">
    <text evidence="2">The sequence shown here is derived from an EMBL/GenBank/DDBJ whole genome shotgun (WGS) entry which is preliminary data.</text>
</comment>
<dbReference type="Proteomes" id="UP000261166">
    <property type="component" value="Unassembled WGS sequence"/>
</dbReference>
<dbReference type="Pfam" id="PF14583">
    <property type="entry name" value="Pectate_lyase22"/>
    <property type="match status" value="1"/>
</dbReference>
<name>A0A3E3I5P2_9FIRM</name>
<dbReference type="EMBL" id="QVLV01000006">
    <property type="protein sequence ID" value="RGE60957.1"/>
    <property type="molecule type" value="Genomic_DNA"/>
</dbReference>
<dbReference type="EMBL" id="QVLU01000003">
    <property type="protein sequence ID" value="RGE73562.1"/>
    <property type="molecule type" value="Genomic_DNA"/>
</dbReference>
<feature type="domain" description="Oligogalacturonate lyase" evidence="1">
    <location>
        <begin position="1"/>
        <end position="389"/>
    </location>
</feature>
<dbReference type="RefSeq" id="WP_025490748.1">
    <property type="nucleotide sequence ID" value="NZ_CALBAU010000449.1"/>
</dbReference>
<keyword evidence="4" id="KW-1185">Reference proteome</keyword>